<feature type="domain" description="HTH lysR-type" evidence="5">
    <location>
        <begin position="1"/>
        <end position="59"/>
    </location>
</feature>
<dbReference type="EMBL" id="SNZB01000007">
    <property type="protein sequence ID" value="TDR16858.1"/>
    <property type="molecule type" value="Genomic_DNA"/>
</dbReference>
<gene>
    <name evidence="6" type="ORF">C8D91_2765</name>
</gene>
<dbReference type="AlphaFoldDB" id="A0A4R6XLD5"/>
<name>A0A4R6XLD5_9GAMM</name>
<dbReference type="FunFam" id="1.10.10.10:FF:000001">
    <property type="entry name" value="LysR family transcriptional regulator"/>
    <property type="match status" value="1"/>
</dbReference>
<evidence type="ECO:0000259" key="5">
    <source>
        <dbReference type="PROSITE" id="PS50931"/>
    </source>
</evidence>
<organism evidence="6 7">
    <name type="scientific">Marinicella litoralis</name>
    <dbReference type="NCBI Taxonomy" id="644220"/>
    <lineage>
        <taxon>Bacteria</taxon>
        <taxon>Pseudomonadati</taxon>
        <taxon>Pseudomonadota</taxon>
        <taxon>Gammaproteobacteria</taxon>
        <taxon>Lysobacterales</taxon>
        <taxon>Marinicellaceae</taxon>
        <taxon>Marinicella</taxon>
    </lineage>
</organism>
<proteinExistence type="inferred from homology"/>
<dbReference type="InterPro" id="IPR036388">
    <property type="entry name" value="WH-like_DNA-bd_sf"/>
</dbReference>
<evidence type="ECO:0000256" key="4">
    <source>
        <dbReference type="ARBA" id="ARBA00023163"/>
    </source>
</evidence>
<keyword evidence="3 6" id="KW-0238">DNA-binding</keyword>
<comment type="caution">
    <text evidence="6">The sequence shown here is derived from an EMBL/GenBank/DDBJ whole genome shotgun (WGS) entry which is preliminary data.</text>
</comment>
<sequence length="302" mass="34049">MNLFEDMQAFVRVVEAGSITQAAEQMNTVKSAVSQRLNRLESRLGIQLLSRTTRTQKLTEAGKSYYKDCTRILDDVIEAEAHVQQDNQALAGRINLAAPLSFGLTHLSQAIRQFNELHPDVVFNVDFNDRKVDLINDGFDLAIRIAHLTDSNLVARKLTYSQIVLCASPQYLAKHGMPEHPNDLLSGHHKLKYSSSPDVWQFKEGKKTLKINVPSIMNSNNGGFLYEAAIEGKGLIMSPDFICYKAIKTGQLVPLLCPYIDNNLINAYAVYPQNRHLPVRVKKLIGYLSEYFGDTPYWQVLH</sequence>
<evidence type="ECO:0000313" key="7">
    <source>
        <dbReference type="Proteomes" id="UP000295724"/>
    </source>
</evidence>
<dbReference type="RefSeq" id="WP_099019959.1">
    <property type="nucleotide sequence ID" value="NZ_NIHB01000005.1"/>
</dbReference>
<evidence type="ECO:0000313" key="6">
    <source>
        <dbReference type="EMBL" id="TDR16858.1"/>
    </source>
</evidence>
<dbReference type="InterPro" id="IPR058163">
    <property type="entry name" value="LysR-type_TF_proteobact-type"/>
</dbReference>
<dbReference type="Gene3D" id="1.10.10.10">
    <property type="entry name" value="Winged helix-like DNA-binding domain superfamily/Winged helix DNA-binding domain"/>
    <property type="match status" value="1"/>
</dbReference>
<keyword evidence="7" id="KW-1185">Reference proteome</keyword>
<protein>
    <submittedName>
        <fullName evidence="6">DNA-binding transcriptional LysR family regulator</fullName>
    </submittedName>
</protein>
<dbReference type="InterPro" id="IPR000847">
    <property type="entry name" value="LysR_HTH_N"/>
</dbReference>
<dbReference type="SUPFAM" id="SSF46785">
    <property type="entry name" value="Winged helix' DNA-binding domain"/>
    <property type="match status" value="1"/>
</dbReference>
<dbReference type="PROSITE" id="PS50931">
    <property type="entry name" value="HTH_LYSR"/>
    <property type="match status" value="1"/>
</dbReference>
<dbReference type="InterPro" id="IPR036390">
    <property type="entry name" value="WH_DNA-bd_sf"/>
</dbReference>
<dbReference type="GO" id="GO:0003677">
    <property type="term" value="F:DNA binding"/>
    <property type="evidence" value="ECO:0007669"/>
    <property type="project" value="UniProtKB-KW"/>
</dbReference>
<evidence type="ECO:0000256" key="3">
    <source>
        <dbReference type="ARBA" id="ARBA00023125"/>
    </source>
</evidence>
<dbReference type="OrthoDB" id="9815676at2"/>
<keyword evidence="2" id="KW-0805">Transcription regulation</keyword>
<evidence type="ECO:0000256" key="2">
    <source>
        <dbReference type="ARBA" id="ARBA00023015"/>
    </source>
</evidence>
<dbReference type="CDD" id="cd08422">
    <property type="entry name" value="PBP2_CrgA_like"/>
    <property type="match status" value="1"/>
</dbReference>
<dbReference type="GO" id="GO:0003700">
    <property type="term" value="F:DNA-binding transcription factor activity"/>
    <property type="evidence" value="ECO:0007669"/>
    <property type="project" value="InterPro"/>
</dbReference>
<dbReference type="InterPro" id="IPR005119">
    <property type="entry name" value="LysR_subst-bd"/>
</dbReference>
<dbReference type="PANTHER" id="PTHR30537">
    <property type="entry name" value="HTH-TYPE TRANSCRIPTIONAL REGULATOR"/>
    <property type="match status" value="1"/>
</dbReference>
<dbReference type="Proteomes" id="UP000295724">
    <property type="component" value="Unassembled WGS sequence"/>
</dbReference>
<dbReference type="SUPFAM" id="SSF53850">
    <property type="entry name" value="Periplasmic binding protein-like II"/>
    <property type="match status" value="1"/>
</dbReference>
<reference evidence="6 7" key="1">
    <citation type="submission" date="2019-03" db="EMBL/GenBank/DDBJ databases">
        <title>Genomic Encyclopedia of Type Strains, Phase IV (KMG-IV): sequencing the most valuable type-strain genomes for metagenomic binning, comparative biology and taxonomic classification.</title>
        <authorList>
            <person name="Goeker M."/>
        </authorList>
    </citation>
    <scope>NUCLEOTIDE SEQUENCE [LARGE SCALE GENOMIC DNA]</scope>
    <source>
        <strain evidence="6 7">DSM 25488</strain>
    </source>
</reference>
<dbReference type="Gene3D" id="3.40.190.290">
    <property type="match status" value="1"/>
</dbReference>
<keyword evidence="4" id="KW-0804">Transcription</keyword>
<accession>A0A4R6XLD5</accession>
<evidence type="ECO:0000256" key="1">
    <source>
        <dbReference type="ARBA" id="ARBA00009437"/>
    </source>
</evidence>
<comment type="similarity">
    <text evidence="1">Belongs to the LysR transcriptional regulatory family.</text>
</comment>
<dbReference type="PANTHER" id="PTHR30537:SF5">
    <property type="entry name" value="HTH-TYPE TRANSCRIPTIONAL ACTIVATOR TTDR-RELATED"/>
    <property type="match status" value="1"/>
</dbReference>
<dbReference type="PRINTS" id="PR00039">
    <property type="entry name" value="HTHLYSR"/>
</dbReference>
<dbReference type="Pfam" id="PF03466">
    <property type="entry name" value="LysR_substrate"/>
    <property type="match status" value="1"/>
</dbReference>
<dbReference type="Pfam" id="PF00126">
    <property type="entry name" value="HTH_1"/>
    <property type="match status" value="1"/>
</dbReference>